<keyword evidence="3 5" id="KW-1133">Transmembrane helix</keyword>
<evidence type="ECO:0000256" key="2">
    <source>
        <dbReference type="ARBA" id="ARBA00022692"/>
    </source>
</evidence>
<evidence type="ECO:0000256" key="5">
    <source>
        <dbReference type="SAM" id="Phobius"/>
    </source>
</evidence>
<organism evidence="7 8">
    <name type="scientific">Cupriavidus taiwanensis</name>
    <dbReference type="NCBI Taxonomy" id="164546"/>
    <lineage>
        <taxon>Bacteria</taxon>
        <taxon>Pseudomonadati</taxon>
        <taxon>Pseudomonadota</taxon>
        <taxon>Betaproteobacteria</taxon>
        <taxon>Burkholderiales</taxon>
        <taxon>Burkholderiaceae</taxon>
        <taxon>Cupriavidus</taxon>
    </lineage>
</organism>
<name>A0A375J5E0_9BURK</name>
<keyword evidence="2 5" id="KW-0812">Transmembrane</keyword>
<dbReference type="InterPro" id="IPR005829">
    <property type="entry name" value="Sugar_transporter_CS"/>
</dbReference>
<feature type="transmembrane region" description="Helical" evidence="5">
    <location>
        <begin position="375"/>
        <end position="393"/>
    </location>
</feature>
<feature type="transmembrane region" description="Helical" evidence="5">
    <location>
        <begin position="467"/>
        <end position="487"/>
    </location>
</feature>
<gene>
    <name evidence="7" type="ORF">CBM2634_B110002</name>
</gene>
<feature type="transmembrane region" description="Helical" evidence="5">
    <location>
        <begin position="115"/>
        <end position="133"/>
    </location>
</feature>
<protein>
    <recommendedName>
        <fullName evidence="6">Major facilitator superfamily (MFS) profile domain-containing protein</fullName>
    </recommendedName>
</protein>
<feature type="transmembrane region" description="Helical" evidence="5">
    <location>
        <begin position="204"/>
        <end position="225"/>
    </location>
</feature>
<dbReference type="EMBL" id="OVTA01000034">
    <property type="protein sequence ID" value="SPR99791.1"/>
    <property type="molecule type" value="Genomic_DNA"/>
</dbReference>
<accession>A0A375J5E0</accession>
<dbReference type="AlphaFoldDB" id="A0A375J5E0"/>
<feature type="domain" description="Major facilitator superfamily (MFS) profile" evidence="6">
    <location>
        <begin position="77"/>
        <end position="489"/>
    </location>
</feature>
<feature type="transmembrane region" description="Helical" evidence="5">
    <location>
        <begin position="434"/>
        <end position="455"/>
    </location>
</feature>
<feature type="transmembrane region" description="Helical" evidence="5">
    <location>
        <begin position="347"/>
        <end position="368"/>
    </location>
</feature>
<dbReference type="CDD" id="cd17365">
    <property type="entry name" value="MFS_PcaK_like"/>
    <property type="match status" value="1"/>
</dbReference>
<feature type="transmembrane region" description="Helical" evidence="5">
    <location>
        <begin position="77"/>
        <end position="103"/>
    </location>
</feature>
<evidence type="ECO:0000259" key="6">
    <source>
        <dbReference type="PROSITE" id="PS50850"/>
    </source>
</evidence>
<dbReference type="PANTHER" id="PTHR23508:SF10">
    <property type="entry name" value="CARBOXYLIC ACID TRANSPORTER PROTEIN HOMOLOG"/>
    <property type="match status" value="1"/>
</dbReference>
<evidence type="ECO:0000256" key="1">
    <source>
        <dbReference type="ARBA" id="ARBA00004141"/>
    </source>
</evidence>
<dbReference type="GO" id="GO:0046943">
    <property type="term" value="F:carboxylic acid transmembrane transporter activity"/>
    <property type="evidence" value="ECO:0007669"/>
    <property type="project" value="TreeGrafter"/>
</dbReference>
<dbReference type="Pfam" id="PF07690">
    <property type="entry name" value="MFS_1"/>
    <property type="match status" value="1"/>
</dbReference>
<dbReference type="PROSITE" id="PS00217">
    <property type="entry name" value="SUGAR_TRANSPORT_2"/>
    <property type="match status" value="1"/>
</dbReference>
<keyword evidence="4 5" id="KW-0472">Membrane</keyword>
<dbReference type="Gene3D" id="1.20.1250.20">
    <property type="entry name" value="MFS general substrate transporter like domains"/>
    <property type="match status" value="2"/>
</dbReference>
<evidence type="ECO:0000256" key="3">
    <source>
        <dbReference type="ARBA" id="ARBA00022989"/>
    </source>
</evidence>
<proteinExistence type="predicted"/>
<reference evidence="7 8" key="1">
    <citation type="submission" date="2018-01" db="EMBL/GenBank/DDBJ databases">
        <authorList>
            <person name="Gaut B.S."/>
            <person name="Morton B.R."/>
            <person name="Clegg M.T."/>
            <person name="Duvall M.R."/>
        </authorList>
    </citation>
    <scope>NUCLEOTIDE SEQUENCE [LARGE SCALE GENOMIC DNA]</scope>
    <source>
        <strain evidence="7">Cupriavidus taiwanensis cmp 52</strain>
    </source>
</reference>
<feature type="transmembrane region" description="Helical" evidence="5">
    <location>
        <begin position="145"/>
        <end position="165"/>
    </location>
</feature>
<dbReference type="PROSITE" id="PS50850">
    <property type="entry name" value="MFS"/>
    <property type="match status" value="1"/>
</dbReference>
<feature type="transmembrane region" description="Helical" evidence="5">
    <location>
        <begin position="399"/>
        <end position="422"/>
    </location>
</feature>
<comment type="subcellular location">
    <subcellularLocation>
        <location evidence="1">Membrane</location>
        <topology evidence="1">Multi-pass membrane protein</topology>
    </subcellularLocation>
</comment>
<feature type="transmembrane region" description="Helical" evidence="5">
    <location>
        <begin position="231"/>
        <end position="250"/>
    </location>
</feature>
<evidence type="ECO:0000313" key="8">
    <source>
        <dbReference type="Proteomes" id="UP000256805"/>
    </source>
</evidence>
<dbReference type="SUPFAM" id="SSF103473">
    <property type="entry name" value="MFS general substrate transporter"/>
    <property type="match status" value="1"/>
</dbReference>
<feature type="transmembrane region" description="Helical" evidence="5">
    <location>
        <begin position="171"/>
        <end position="192"/>
    </location>
</feature>
<dbReference type="PANTHER" id="PTHR23508">
    <property type="entry name" value="CARBOXYLIC ACID TRANSPORTER PROTEIN HOMOLOG"/>
    <property type="match status" value="1"/>
</dbReference>
<dbReference type="GO" id="GO:0005886">
    <property type="term" value="C:plasma membrane"/>
    <property type="evidence" value="ECO:0007669"/>
    <property type="project" value="TreeGrafter"/>
</dbReference>
<dbReference type="InterPro" id="IPR011701">
    <property type="entry name" value="MFS"/>
</dbReference>
<feature type="transmembrane region" description="Helical" evidence="5">
    <location>
        <begin position="308"/>
        <end position="327"/>
    </location>
</feature>
<dbReference type="InterPro" id="IPR020846">
    <property type="entry name" value="MFS_dom"/>
</dbReference>
<sequence>MATVPRISQPSPQKYFHNHMFTHKLYSLKRSVASIARELYPGGLSSKLIRHPERRQAVTAAHSTQPWHPHFRTTCTVLLVCFLAILFEGYDVGVMGAVLPALAEDRNWNLTPLQLGALSSYALVGMFFGAFLIGTLSEMMGRRRMLLLCVSVFSLTMFGASWAPTPVLFGVLRFIGGLGLGGVIPVAAALTIEYSPPHRRSFNYGLMYSGYSVGILCAALVAMWFLPSLGWRGVIGLGAVPIVLIPLMAWRLPESLEYLVGQGRISEAQALASRTGKGRLQTGAGLDKNVDRATWRDVMSSIFSRRQLRATACFWMALFFGLLLVYGLNTWLPTIMRKNGYDLGSSLSFLVVFSLASAFGGLFLGGAADKMGARGTVTSFYLIGSVAIGALMFRNSVAVNYLLVALAGVGSVSASLILTGYLASYYPAHSRAAATGWALSFARFGAMCGPLLGGYVAGSGLSFEWNFITFSIAGLAAALAVGLLPSAGRRVAVAHNRQETNA</sequence>
<evidence type="ECO:0000313" key="7">
    <source>
        <dbReference type="EMBL" id="SPR99791.1"/>
    </source>
</evidence>
<dbReference type="Proteomes" id="UP000256805">
    <property type="component" value="Unassembled WGS sequence"/>
</dbReference>
<dbReference type="InterPro" id="IPR036259">
    <property type="entry name" value="MFS_trans_sf"/>
</dbReference>
<evidence type="ECO:0000256" key="4">
    <source>
        <dbReference type="ARBA" id="ARBA00023136"/>
    </source>
</evidence>